<evidence type="ECO:0000313" key="2">
    <source>
        <dbReference type="Proteomes" id="UP001049518"/>
    </source>
</evidence>
<organism evidence="1 2">
    <name type="scientific">Actinomadura graeca</name>
    <dbReference type="NCBI Taxonomy" id="2750812"/>
    <lineage>
        <taxon>Bacteria</taxon>
        <taxon>Bacillati</taxon>
        <taxon>Actinomycetota</taxon>
        <taxon>Actinomycetes</taxon>
        <taxon>Streptosporangiales</taxon>
        <taxon>Thermomonosporaceae</taxon>
        <taxon>Actinomadura</taxon>
    </lineage>
</organism>
<name>A0ABX8R2Y4_9ACTN</name>
<keyword evidence="2" id="KW-1185">Reference proteome</keyword>
<dbReference type="EMBL" id="CP059572">
    <property type="protein sequence ID" value="QXJ25218.1"/>
    <property type="molecule type" value="Genomic_DNA"/>
</dbReference>
<evidence type="ECO:0000313" key="1">
    <source>
        <dbReference type="EMBL" id="QXJ25218.1"/>
    </source>
</evidence>
<accession>A0ABX8R2Y4</accession>
<sequence length="75" mass="7821">MNRQEEALRALAAGLDGRGIAARVFATNVIVAGENGRELVVVCSRGVFRWGMGEEIGPIDDVDAAVRHVAAASAS</sequence>
<protein>
    <submittedName>
        <fullName evidence="1">Uncharacterized protein</fullName>
    </submittedName>
</protein>
<dbReference type="RefSeq" id="WP_231331137.1">
    <property type="nucleotide sequence ID" value="NZ_CP059572.1"/>
</dbReference>
<dbReference type="Proteomes" id="UP001049518">
    <property type="component" value="Chromosome"/>
</dbReference>
<gene>
    <name evidence="1" type="ORF">AGRA3207_006686</name>
</gene>
<proteinExistence type="predicted"/>
<reference evidence="1" key="1">
    <citation type="submission" date="2020-07" db="EMBL/GenBank/DDBJ databases">
        <authorList>
            <person name="Tarantini F.S."/>
            <person name="Hong K.W."/>
            <person name="Chan K.G."/>
        </authorList>
    </citation>
    <scope>NUCLEOTIDE SEQUENCE</scope>
    <source>
        <strain evidence="1">32-07</strain>
    </source>
</reference>